<evidence type="ECO:0000313" key="6">
    <source>
        <dbReference type="Proteomes" id="UP001059971"/>
    </source>
</evidence>
<dbReference type="Proteomes" id="UP001059971">
    <property type="component" value="Chromosome 1"/>
</dbReference>
<dbReference type="Gene3D" id="3.90.550.10">
    <property type="entry name" value="Spore Coat Polysaccharide Biosynthesis Protein SpsA, Chain A"/>
    <property type="match status" value="1"/>
</dbReference>
<sequence length="280" mass="30940">MSLSVLTIVKDRSGHLAQLVEGLGRSQVPPRELIIVDMGSRVPVVVESMHFPVHILRLTQAGLPLAAARNAAARSASGDTLLFLDVDCIPMHRLIDTIAALALDKDALICAEVLYLGPDDARKDWDEGDLMARATGHPVRQFPARGFRVEENAGLFWSLVFAIRRSRFSALGGFDEAFTGYGAEDTDFGFRAKQAGLPLLFMGGAGAFHQHHDSFDPPVQQLADIVRNARLFYQRWKVWPMEGWLAAFKEMGLIARAGDRITLLRQPTIDEVAQARVRPD</sequence>
<dbReference type="GO" id="GO:0016740">
    <property type="term" value="F:transferase activity"/>
    <property type="evidence" value="ECO:0007669"/>
    <property type="project" value="UniProtKB-KW"/>
</dbReference>
<dbReference type="PANTHER" id="PTHR43179:SF12">
    <property type="entry name" value="GALACTOFURANOSYLTRANSFERASE GLFT2"/>
    <property type="match status" value="1"/>
</dbReference>
<dbReference type="InterPro" id="IPR019290">
    <property type="entry name" value="GlycosylTrfase-like_prok"/>
</dbReference>
<dbReference type="PANTHER" id="PTHR43179">
    <property type="entry name" value="RHAMNOSYLTRANSFERASE WBBL"/>
    <property type="match status" value="1"/>
</dbReference>
<dbReference type="Pfam" id="PF10111">
    <property type="entry name" value="Glyco_tranf_2_2"/>
    <property type="match status" value="1"/>
</dbReference>
<evidence type="ECO:0000256" key="3">
    <source>
        <dbReference type="ARBA" id="ARBA00022679"/>
    </source>
</evidence>
<gene>
    <name evidence="5" type="ORF">SBA_ch1_31180</name>
</gene>
<name>A0ABM7G505_9SPHN</name>
<dbReference type="InterPro" id="IPR029044">
    <property type="entry name" value="Nucleotide-diphossugar_trans"/>
</dbReference>
<evidence type="ECO:0000256" key="2">
    <source>
        <dbReference type="ARBA" id="ARBA00022676"/>
    </source>
</evidence>
<organism evidence="5 6">
    <name type="scientific">Sphingomonas bisphenolicum</name>
    <dbReference type="NCBI Taxonomy" id="296544"/>
    <lineage>
        <taxon>Bacteria</taxon>
        <taxon>Pseudomonadati</taxon>
        <taxon>Pseudomonadota</taxon>
        <taxon>Alphaproteobacteria</taxon>
        <taxon>Sphingomonadales</taxon>
        <taxon>Sphingomonadaceae</taxon>
        <taxon>Sphingomonas</taxon>
    </lineage>
</organism>
<keyword evidence="2" id="KW-0328">Glycosyltransferase</keyword>
<keyword evidence="6" id="KW-1185">Reference proteome</keyword>
<reference evidence="5" key="1">
    <citation type="submission" date="2018-07" db="EMBL/GenBank/DDBJ databases">
        <title>Complete genome sequence of Sphingomonas bisphenolicum strain AO1, a bisphenol A degradative bacterium isolated from Japanese farm field.</title>
        <authorList>
            <person name="Murakami M."/>
            <person name="Koh M."/>
            <person name="Koba S."/>
            <person name="Matsumura Y."/>
        </authorList>
    </citation>
    <scope>NUCLEOTIDE SEQUENCE</scope>
    <source>
        <strain evidence="5">AO1</strain>
    </source>
</reference>
<feature type="domain" description="Glycosyltransferase 2-like prokaryotic type" evidence="4">
    <location>
        <begin position="31"/>
        <end position="192"/>
    </location>
</feature>
<proteinExistence type="inferred from homology"/>
<keyword evidence="3 5" id="KW-0808">Transferase</keyword>
<accession>A0ABM7G505</accession>
<protein>
    <submittedName>
        <fullName evidence="5">Glycosyl transferase family A</fullName>
    </submittedName>
</protein>
<evidence type="ECO:0000259" key="4">
    <source>
        <dbReference type="Pfam" id="PF10111"/>
    </source>
</evidence>
<dbReference type="SUPFAM" id="SSF53448">
    <property type="entry name" value="Nucleotide-diphospho-sugar transferases"/>
    <property type="match status" value="1"/>
</dbReference>
<dbReference type="EMBL" id="AP018817">
    <property type="protein sequence ID" value="BBF70918.1"/>
    <property type="molecule type" value="Genomic_DNA"/>
</dbReference>
<evidence type="ECO:0000313" key="5">
    <source>
        <dbReference type="EMBL" id="BBF70918.1"/>
    </source>
</evidence>
<comment type="similarity">
    <text evidence="1">Belongs to the glycosyltransferase 2 family.</text>
</comment>
<evidence type="ECO:0000256" key="1">
    <source>
        <dbReference type="ARBA" id="ARBA00006739"/>
    </source>
</evidence>